<dbReference type="GO" id="GO:0015833">
    <property type="term" value="P:peptide transport"/>
    <property type="evidence" value="ECO:0007669"/>
    <property type="project" value="TreeGrafter"/>
</dbReference>
<feature type="chain" id="PRO_5002109519" evidence="3">
    <location>
        <begin position="20"/>
        <end position="517"/>
    </location>
</feature>
<feature type="domain" description="Solute-binding protein family 5" evidence="4">
    <location>
        <begin position="72"/>
        <end position="427"/>
    </location>
</feature>
<dbReference type="AlphaFoldDB" id="A0A0B6SCZ9"/>
<dbReference type="InterPro" id="IPR030678">
    <property type="entry name" value="Peptide/Ni-bd"/>
</dbReference>
<dbReference type="EMBL" id="CP002581">
    <property type="protein sequence ID" value="AJK50126.1"/>
    <property type="molecule type" value="Genomic_DNA"/>
</dbReference>
<evidence type="ECO:0000313" key="6">
    <source>
        <dbReference type="Proteomes" id="UP000031838"/>
    </source>
</evidence>
<dbReference type="SUPFAM" id="SSF53850">
    <property type="entry name" value="Periplasmic binding protein-like II"/>
    <property type="match status" value="1"/>
</dbReference>
<dbReference type="GO" id="GO:0043190">
    <property type="term" value="C:ATP-binding cassette (ABC) transporter complex"/>
    <property type="evidence" value="ECO:0007669"/>
    <property type="project" value="InterPro"/>
</dbReference>
<gene>
    <name evidence="5" type="ORF">BGL_2c20620</name>
</gene>
<reference evidence="5 6" key="2">
    <citation type="journal article" date="2016" name="Appl. Microbiol. Biotechnol.">
        <title>Mutations improving production and secretion of extracellular lipase by Burkholderia glumae PG1.</title>
        <authorList>
            <person name="Knapp A."/>
            <person name="Voget S."/>
            <person name="Gao R."/>
            <person name="Zaburannyi N."/>
            <person name="Krysciak D."/>
            <person name="Breuer M."/>
            <person name="Hauer B."/>
            <person name="Streit W.R."/>
            <person name="Muller R."/>
            <person name="Daniel R."/>
            <person name="Jaeger K.E."/>
        </authorList>
    </citation>
    <scope>NUCLEOTIDE SEQUENCE [LARGE SCALE GENOMIC DNA]</scope>
    <source>
        <strain evidence="5 6">PG1</strain>
    </source>
</reference>
<dbReference type="PANTHER" id="PTHR30290:SF38">
    <property type="entry name" value="D,D-DIPEPTIDE-BINDING PERIPLASMIC PROTEIN DDPA-RELATED"/>
    <property type="match status" value="1"/>
</dbReference>
<dbReference type="Pfam" id="PF00496">
    <property type="entry name" value="SBP_bac_5"/>
    <property type="match status" value="1"/>
</dbReference>
<evidence type="ECO:0000256" key="1">
    <source>
        <dbReference type="ARBA" id="ARBA00005695"/>
    </source>
</evidence>
<dbReference type="Gene3D" id="3.40.190.10">
    <property type="entry name" value="Periplasmic binding protein-like II"/>
    <property type="match status" value="1"/>
</dbReference>
<dbReference type="Gene3D" id="3.10.105.10">
    <property type="entry name" value="Dipeptide-binding Protein, Domain 3"/>
    <property type="match status" value="1"/>
</dbReference>
<sequence length="517" mass="57660">MHRRQMIGFSLAASGLAVAAPAARALSGTTLHALVQPEPSGLMIGLYLNTPTQLIAGNIYESLLRFDEQLTPLPSLARAWEVSADGRRYTFHLQPGVAWHDGRPFTAADAVFSVDVFLRQTHARLRANLAVLESIHAPDPLTVEFRLIRPFSAFLNLFEVGTMPMVPRHLYEGTDFRANPANMAPVGTGPYRFARWERGAYIQLVRNPHYRRPDEPRIDTVYFHVIPDAAARAVAFETGRIDVVPGGGVEYFDVARLGRLPGAQVTTRGWEFFSPQSWLWVNHRRPPLDRVAFRQALACAIDREAIARIAWQGFAKPASGPFNSHVRYFSRDVTQYPHDPVRARALATAAGYRGELLRLLPLPYGESWSRMAEMVRQNLLQAGVKVAITPTDVAGWSTRLGQWDYDLAFTYVHQFGDPAIGIAHHYTSDNIAQGSPFNNVEGYRNPRVDALFAAGARETDDGRRAAIYAEVQKILADDVPNIWLHELTFPTLYRSRVNNLVSSGIGLNDSLGRAWLA</sequence>
<proteinExistence type="inferred from homology"/>
<dbReference type="CDD" id="cd08517">
    <property type="entry name" value="PBP2_NikA_DppA_OppA_like_13"/>
    <property type="match status" value="1"/>
</dbReference>
<accession>A0A0B6SCZ9</accession>
<reference evidence="6" key="1">
    <citation type="submission" date="2011-03" db="EMBL/GenBank/DDBJ databases">
        <authorList>
            <person name="Voget S."/>
            <person name="Streit W.R."/>
            <person name="Jaeger K.E."/>
            <person name="Daniel R."/>
        </authorList>
    </citation>
    <scope>NUCLEOTIDE SEQUENCE [LARGE SCALE GENOMIC DNA]</scope>
    <source>
        <strain evidence="6">PG1</strain>
    </source>
</reference>
<dbReference type="Proteomes" id="UP000031838">
    <property type="component" value="Chromosome 2"/>
</dbReference>
<dbReference type="GO" id="GO:1904680">
    <property type="term" value="F:peptide transmembrane transporter activity"/>
    <property type="evidence" value="ECO:0007669"/>
    <property type="project" value="TreeGrafter"/>
</dbReference>
<dbReference type="InterPro" id="IPR000914">
    <property type="entry name" value="SBP_5_dom"/>
</dbReference>
<keyword evidence="6" id="KW-1185">Reference proteome</keyword>
<dbReference type="RefSeq" id="WP_042628437.1">
    <property type="nucleotide sequence ID" value="NZ_CP002581.1"/>
</dbReference>
<dbReference type="PIRSF" id="PIRSF002741">
    <property type="entry name" value="MppA"/>
    <property type="match status" value="1"/>
</dbReference>
<evidence type="ECO:0000259" key="4">
    <source>
        <dbReference type="Pfam" id="PF00496"/>
    </source>
</evidence>
<dbReference type="HOGENOM" id="CLU_017028_7_3_4"/>
<protein>
    <submittedName>
        <fullName evidence="5">ABC transporter, substrate binding protein</fullName>
    </submittedName>
</protein>
<dbReference type="PANTHER" id="PTHR30290">
    <property type="entry name" value="PERIPLASMIC BINDING COMPONENT OF ABC TRANSPORTER"/>
    <property type="match status" value="1"/>
</dbReference>
<evidence type="ECO:0000256" key="3">
    <source>
        <dbReference type="SAM" id="SignalP"/>
    </source>
</evidence>
<dbReference type="GO" id="GO:0030288">
    <property type="term" value="C:outer membrane-bounded periplasmic space"/>
    <property type="evidence" value="ECO:0007669"/>
    <property type="project" value="UniProtKB-ARBA"/>
</dbReference>
<feature type="signal peptide" evidence="3">
    <location>
        <begin position="1"/>
        <end position="19"/>
    </location>
</feature>
<comment type="similarity">
    <text evidence="1">Belongs to the bacterial solute-binding protein 5 family.</text>
</comment>
<evidence type="ECO:0000313" key="5">
    <source>
        <dbReference type="EMBL" id="AJK50126.1"/>
    </source>
</evidence>
<dbReference type="KEGG" id="bgp:BGL_2c20620"/>
<organism evidence="5 6">
    <name type="scientific">Burkholderia plantarii</name>
    <dbReference type="NCBI Taxonomy" id="41899"/>
    <lineage>
        <taxon>Bacteria</taxon>
        <taxon>Pseudomonadati</taxon>
        <taxon>Pseudomonadota</taxon>
        <taxon>Betaproteobacteria</taxon>
        <taxon>Burkholderiales</taxon>
        <taxon>Burkholderiaceae</taxon>
        <taxon>Burkholderia</taxon>
    </lineage>
</organism>
<keyword evidence="2 3" id="KW-0732">Signal</keyword>
<evidence type="ECO:0000256" key="2">
    <source>
        <dbReference type="ARBA" id="ARBA00022729"/>
    </source>
</evidence>
<name>A0A0B6SCZ9_BURPL</name>
<dbReference type="InterPro" id="IPR039424">
    <property type="entry name" value="SBP_5"/>
</dbReference>